<dbReference type="Gene3D" id="3.40.50.800">
    <property type="entry name" value="Anticodon-binding domain"/>
    <property type="match status" value="1"/>
</dbReference>
<dbReference type="PROSITE" id="PS50862">
    <property type="entry name" value="AA_TRNA_LIGASE_II"/>
    <property type="match status" value="1"/>
</dbReference>
<dbReference type="GO" id="GO:0006433">
    <property type="term" value="P:prolyl-tRNA aminoacylation"/>
    <property type="evidence" value="ECO:0007669"/>
    <property type="project" value="UniProtKB-UniRule"/>
</dbReference>
<dbReference type="GO" id="GO:0002161">
    <property type="term" value="F:aminoacyl-tRNA deacylase activity"/>
    <property type="evidence" value="ECO:0007669"/>
    <property type="project" value="InterPro"/>
</dbReference>
<organism evidence="12 13">
    <name type="scientific">Hydrogenobacter hydrogenophilus</name>
    <dbReference type="NCBI Taxonomy" id="35835"/>
    <lineage>
        <taxon>Bacteria</taxon>
        <taxon>Pseudomonadati</taxon>
        <taxon>Aquificota</taxon>
        <taxon>Aquificia</taxon>
        <taxon>Aquificales</taxon>
        <taxon>Aquificaceae</taxon>
        <taxon>Hydrogenobacter</taxon>
    </lineage>
</organism>
<dbReference type="Pfam" id="PF03129">
    <property type="entry name" value="HGTP_anticodon"/>
    <property type="match status" value="1"/>
</dbReference>
<dbReference type="InterPro" id="IPR036754">
    <property type="entry name" value="YbaK/aa-tRNA-synt-asso_dom_sf"/>
</dbReference>
<evidence type="ECO:0000256" key="8">
    <source>
        <dbReference type="ARBA" id="ARBA00023146"/>
    </source>
</evidence>
<dbReference type="GO" id="GO:0004827">
    <property type="term" value="F:proline-tRNA ligase activity"/>
    <property type="evidence" value="ECO:0007669"/>
    <property type="project" value="UniProtKB-UniRule"/>
</dbReference>
<feature type="domain" description="Aminoacyl-transfer RNA synthetases class-II family profile" evidence="11">
    <location>
        <begin position="33"/>
        <end position="464"/>
    </location>
</feature>
<dbReference type="EC" id="6.1.1.15" evidence="10"/>
<evidence type="ECO:0000256" key="10">
    <source>
        <dbReference type="HAMAP-Rule" id="MF_01569"/>
    </source>
</evidence>
<dbReference type="CDD" id="cd00861">
    <property type="entry name" value="ProRS_anticodon_short"/>
    <property type="match status" value="1"/>
</dbReference>
<evidence type="ECO:0000256" key="9">
    <source>
        <dbReference type="ARBA" id="ARBA00047671"/>
    </source>
</evidence>
<dbReference type="InterPro" id="IPR002316">
    <property type="entry name" value="Pro-tRNA-ligase_IIa"/>
</dbReference>
<evidence type="ECO:0000256" key="3">
    <source>
        <dbReference type="ARBA" id="ARBA00022490"/>
    </source>
</evidence>
<accession>A0A285P3W4</accession>
<sequence>MRWSLYFWYTSKDDPADAEAPSHKYLLKGGFIKQVASGIYALTPPGYRVIRKIENIVRKEMERSGAQEVLLTVLNPAELWKETGRWDLYGRELFTLKDRHGREYCLGPTHEEEITDLVRSFVNSYRQLPFILYQIQVKFRDEKRPRFGLIRGREFIMKDAYSFDTDEFSAMMSYETMRFAYERIFKKLRLNTLMVEASVGAIGGISSHEFVILTDYGEAKVAYCPSCGYSANAEIVKLPLGKQQQEEEKPLEKVYTPNTETIEELSQFLKVPKSKILKAVLYMVEDQPVMVMIRGDREVDENKLAQALGTENFRLATDEEVYRLFGTQKGFIGPFNVPTNVKVLWDNSTFGIKNAVIAFNEPDYHYVNANPERDFSYGDFLDLAQVMEGDPCPKCASPLKVGRGLELGHIFLLGTRYSVPMKAYYKDQQGEDKPIFMGCYGIGISRCMSAIVEQYHDHLGIKWPTIVAPFELDIICLNPSDQEQKEVAEKLYLMAQEVGLDVIYDDREASAGFKFADADLCGFPYRLVVGRKVKEGKVELQNRHTGEKTDINIQDAIQVVKELIDKDKA</sequence>
<dbReference type="PRINTS" id="PR01046">
    <property type="entry name" value="TRNASYNTHPRO"/>
</dbReference>
<evidence type="ECO:0000256" key="2">
    <source>
        <dbReference type="ARBA" id="ARBA00011738"/>
    </source>
</evidence>
<dbReference type="InterPro" id="IPR004500">
    <property type="entry name" value="Pro-tRNA-synth_IIa_bac-type"/>
</dbReference>
<dbReference type="GO" id="GO:0005829">
    <property type="term" value="C:cytosol"/>
    <property type="evidence" value="ECO:0007669"/>
    <property type="project" value="TreeGrafter"/>
</dbReference>
<dbReference type="InterPro" id="IPR007214">
    <property type="entry name" value="YbaK/aa-tRNA-synth-assoc-dom"/>
</dbReference>
<dbReference type="CDD" id="cd00779">
    <property type="entry name" value="ProRS_core_prok"/>
    <property type="match status" value="1"/>
</dbReference>
<dbReference type="Proteomes" id="UP000218627">
    <property type="component" value="Unassembled WGS sequence"/>
</dbReference>
<comment type="subcellular location">
    <subcellularLocation>
        <location evidence="1 10">Cytoplasm</location>
    </subcellularLocation>
</comment>
<evidence type="ECO:0000256" key="7">
    <source>
        <dbReference type="ARBA" id="ARBA00022917"/>
    </source>
</evidence>
<dbReference type="Pfam" id="PF04073">
    <property type="entry name" value="tRNA_edit"/>
    <property type="match status" value="1"/>
</dbReference>
<evidence type="ECO:0000313" key="13">
    <source>
        <dbReference type="Proteomes" id="UP000218627"/>
    </source>
</evidence>
<evidence type="ECO:0000256" key="6">
    <source>
        <dbReference type="ARBA" id="ARBA00022840"/>
    </source>
</evidence>
<keyword evidence="5 10" id="KW-0547">Nucleotide-binding</keyword>
<dbReference type="CDD" id="cd04334">
    <property type="entry name" value="ProRS-INS"/>
    <property type="match status" value="1"/>
</dbReference>
<proteinExistence type="inferred from homology"/>
<dbReference type="SUPFAM" id="SSF55826">
    <property type="entry name" value="YbaK/ProRS associated domain"/>
    <property type="match status" value="1"/>
</dbReference>
<evidence type="ECO:0000256" key="4">
    <source>
        <dbReference type="ARBA" id="ARBA00022598"/>
    </source>
</evidence>
<comment type="function">
    <text evidence="10">Catalyzes the attachment of proline to tRNA(Pro) in a two-step reaction: proline is first activated by ATP to form Pro-AMP and then transferred to the acceptor end of tRNA(Pro). As ProRS can inadvertently accommodate and process non-cognate amino acids such as alanine and cysteine, to avoid such errors it has two additional distinct editing activities against alanine. One activity is designated as 'pretransfer' editing and involves the tRNA(Pro)-independent hydrolysis of activated Ala-AMP. The other activity is designated 'posttransfer' editing and involves deacylation of mischarged Ala-tRNA(Pro). The misacylated Cys-tRNA(Pro) is not edited by ProRS.</text>
</comment>
<dbReference type="NCBIfam" id="NF006625">
    <property type="entry name" value="PRK09194.1"/>
    <property type="match status" value="1"/>
</dbReference>
<reference evidence="13" key="1">
    <citation type="submission" date="2017-09" db="EMBL/GenBank/DDBJ databases">
        <authorList>
            <person name="Varghese N."/>
            <person name="Submissions S."/>
        </authorList>
    </citation>
    <scope>NUCLEOTIDE SEQUENCE [LARGE SCALE GENOMIC DNA]</scope>
    <source>
        <strain evidence="13">DSM 2913</strain>
    </source>
</reference>
<keyword evidence="13" id="KW-1185">Reference proteome</keyword>
<dbReference type="EMBL" id="OBEN01000011">
    <property type="protein sequence ID" value="SNZ16432.1"/>
    <property type="molecule type" value="Genomic_DNA"/>
</dbReference>
<evidence type="ECO:0000259" key="11">
    <source>
        <dbReference type="PROSITE" id="PS50862"/>
    </source>
</evidence>
<dbReference type="InterPro" id="IPR006195">
    <property type="entry name" value="aa-tRNA-synth_II"/>
</dbReference>
<comment type="domain">
    <text evidence="10">Consists of three domains: the N-terminal catalytic domain, the editing domain and the C-terminal anticodon-binding domain.</text>
</comment>
<dbReference type="InterPro" id="IPR004154">
    <property type="entry name" value="Anticodon-bd"/>
</dbReference>
<keyword evidence="3 10" id="KW-0963">Cytoplasm</keyword>
<dbReference type="SUPFAM" id="SSF52954">
    <property type="entry name" value="Class II aaRS ABD-related"/>
    <property type="match status" value="1"/>
</dbReference>
<protein>
    <recommendedName>
        <fullName evidence="10">Proline--tRNA ligase</fullName>
        <ecNumber evidence="10">6.1.1.15</ecNumber>
    </recommendedName>
    <alternativeName>
        <fullName evidence="10">Prolyl-tRNA synthetase</fullName>
        <shortName evidence="10">ProRS</shortName>
    </alternativeName>
</protein>
<keyword evidence="4 10" id="KW-0436">Ligase</keyword>
<dbReference type="OrthoDB" id="9809052at2"/>
<dbReference type="HAMAP" id="MF_01569">
    <property type="entry name" value="Pro_tRNA_synth_type1"/>
    <property type="match status" value="1"/>
</dbReference>
<dbReference type="PANTHER" id="PTHR42753">
    <property type="entry name" value="MITOCHONDRIAL RIBOSOME PROTEIN L39/PROLYL-TRNA LIGASE FAMILY MEMBER"/>
    <property type="match status" value="1"/>
</dbReference>
<keyword evidence="6 10" id="KW-0067">ATP-binding</keyword>
<dbReference type="GO" id="GO:0005524">
    <property type="term" value="F:ATP binding"/>
    <property type="evidence" value="ECO:0007669"/>
    <property type="project" value="UniProtKB-UniRule"/>
</dbReference>
<dbReference type="RefSeq" id="WP_096603168.1">
    <property type="nucleotide sequence ID" value="NZ_OBEN01000011.1"/>
</dbReference>
<evidence type="ECO:0000256" key="1">
    <source>
        <dbReference type="ARBA" id="ARBA00004496"/>
    </source>
</evidence>
<dbReference type="SUPFAM" id="SSF55681">
    <property type="entry name" value="Class II aaRS and biotin synthetases"/>
    <property type="match status" value="1"/>
</dbReference>
<gene>
    <name evidence="10" type="primary">proS</name>
    <name evidence="12" type="ORF">SAMN06265353_1590</name>
</gene>
<keyword evidence="8 10" id="KW-0030">Aminoacyl-tRNA synthetase</keyword>
<comment type="similarity">
    <text evidence="10">Belongs to the class-II aminoacyl-tRNA synthetase family. ProS type 1 subfamily.</text>
</comment>
<dbReference type="InterPro" id="IPR045864">
    <property type="entry name" value="aa-tRNA-synth_II/BPL/LPL"/>
</dbReference>
<dbReference type="Gene3D" id="3.90.960.10">
    <property type="entry name" value="YbaK/aminoacyl-tRNA synthetase-associated domain"/>
    <property type="match status" value="1"/>
</dbReference>
<dbReference type="AlphaFoldDB" id="A0A285P3W4"/>
<dbReference type="Gene3D" id="3.30.930.10">
    <property type="entry name" value="Bira Bifunctional Protein, Domain 2"/>
    <property type="match status" value="2"/>
</dbReference>
<evidence type="ECO:0000313" key="12">
    <source>
        <dbReference type="EMBL" id="SNZ16432.1"/>
    </source>
</evidence>
<comment type="catalytic activity">
    <reaction evidence="9 10">
        <text>tRNA(Pro) + L-proline + ATP = L-prolyl-tRNA(Pro) + AMP + diphosphate</text>
        <dbReference type="Rhea" id="RHEA:14305"/>
        <dbReference type="Rhea" id="RHEA-COMP:9700"/>
        <dbReference type="Rhea" id="RHEA-COMP:9702"/>
        <dbReference type="ChEBI" id="CHEBI:30616"/>
        <dbReference type="ChEBI" id="CHEBI:33019"/>
        <dbReference type="ChEBI" id="CHEBI:60039"/>
        <dbReference type="ChEBI" id="CHEBI:78442"/>
        <dbReference type="ChEBI" id="CHEBI:78532"/>
        <dbReference type="ChEBI" id="CHEBI:456215"/>
        <dbReference type="EC" id="6.1.1.15"/>
    </reaction>
</comment>
<evidence type="ECO:0000256" key="5">
    <source>
        <dbReference type="ARBA" id="ARBA00022741"/>
    </source>
</evidence>
<dbReference type="PANTHER" id="PTHR42753:SF2">
    <property type="entry name" value="PROLINE--TRNA LIGASE"/>
    <property type="match status" value="1"/>
</dbReference>
<name>A0A285P3W4_9AQUI</name>
<dbReference type="InterPro" id="IPR044140">
    <property type="entry name" value="ProRS_anticodon_short"/>
</dbReference>
<dbReference type="InterPro" id="IPR033730">
    <property type="entry name" value="ProRS_core_prok"/>
</dbReference>
<dbReference type="InterPro" id="IPR023717">
    <property type="entry name" value="Pro-tRNA-Synthase_IIa_type1"/>
</dbReference>
<dbReference type="InterPro" id="IPR002314">
    <property type="entry name" value="aa-tRNA-synt_IIb"/>
</dbReference>
<keyword evidence="7 10" id="KW-0648">Protein biosynthesis</keyword>
<dbReference type="Pfam" id="PF00587">
    <property type="entry name" value="tRNA-synt_2b"/>
    <property type="match status" value="1"/>
</dbReference>
<dbReference type="NCBIfam" id="TIGR00409">
    <property type="entry name" value="proS_fam_II"/>
    <property type="match status" value="1"/>
</dbReference>
<dbReference type="InterPro" id="IPR050062">
    <property type="entry name" value="Pro-tRNA_synthetase"/>
</dbReference>
<dbReference type="FunFam" id="3.30.930.10:FF:000066">
    <property type="entry name" value="Proline--tRNA ligase"/>
    <property type="match status" value="1"/>
</dbReference>
<comment type="subunit">
    <text evidence="2 10">Homodimer.</text>
</comment>
<dbReference type="InterPro" id="IPR036621">
    <property type="entry name" value="Anticodon-bd_dom_sf"/>
</dbReference>